<evidence type="ECO:0008006" key="3">
    <source>
        <dbReference type="Google" id="ProtNLM"/>
    </source>
</evidence>
<protein>
    <recommendedName>
        <fullName evidence="3">F-box domain-containing protein</fullName>
    </recommendedName>
</protein>
<proteinExistence type="predicted"/>
<gene>
    <name evidence="1" type="ORF">BJY01DRAFT_229456</name>
</gene>
<comment type="caution">
    <text evidence="1">The sequence shown here is derived from an EMBL/GenBank/DDBJ whole genome shotgun (WGS) entry which is preliminary data.</text>
</comment>
<dbReference type="EMBL" id="JBFXLU010000418">
    <property type="protein sequence ID" value="KAL2826934.1"/>
    <property type="molecule type" value="Genomic_DNA"/>
</dbReference>
<organism evidence="1 2">
    <name type="scientific">Aspergillus pseudoustus</name>
    <dbReference type="NCBI Taxonomy" id="1810923"/>
    <lineage>
        <taxon>Eukaryota</taxon>
        <taxon>Fungi</taxon>
        <taxon>Dikarya</taxon>
        <taxon>Ascomycota</taxon>
        <taxon>Pezizomycotina</taxon>
        <taxon>Eurotiomycetes</taxon>
        <taxon>Eurotiomycetidae</taxon>
        <taxon>Eurotiales</taxon>
        <taxon>Aspergillaceae</taxon>
        <taxon>Aspergillus</taxon>
        <taxon>Aspergillus subgen. Nidulantes</taxon>
    </lineage>
</organism>
<keyword evidence="2" id="KW-1185">Reference proteome</keyword>
<name>A0ABR4II75_9EURO</name>
<reference evidence="1 2" key="1">
    <citation type="submission" date="2024-07" db="EMBL/GenBank/DDBJ databases">
        <title>Section-level genome sequencing and comparative genomics of Aspergillus sections Usti and Cavernicolus.</title>
        <authorList>
            <consortium name="Lawrence Berkeley National Laboratory"/>
            <person name="Nybo J.L."/>
            <person name="Vesth T.C."/>
            <person name="Theobald S."/>
            <person name="Frisvad J.C."/>
            <person name="Larsen T.O."/>
            <person name="Kjaerboelling I."/>
            <person name="Rothschild-Mancinelli K."/>
            <person name="Lyhne E.K."/>
            <person name="Kogle M.E."/>
            <person name="Barry K."/>
            <person name="Clum A."/>
            <person name="Na H."/>
            <person name="Ledsgaard L."/>
            <person name="Lin J."/>
            <person name="Lipzen A."/>
            <person name="Kuo A."/>
            <person name="Riley R."/>
            <person name="Mondo S."/>
            <person name="Labutti K."/>
            <person name="Haridas S."/>
            <person name="Pangalinan J."/>
            <person name="Salamov A.A."/>
            <person name="Simmons B.A."/>
            <person name="Magnuson J.K."/>
            <person name="Chen J."/>
            <person name="Drula E."/>
            <person name="Henrissat B."/>
            <person name="Wiebenga A."/>
            <person name="Lubbers R.J."/>
            <person name="Gomes A.C."/>
            <person name="Makela M.R."/>
            <person name="Stajich J."/>
            <person name="Grigoriev I.V."/>
            <person name="Mortensen U.H."/>
            <person name="De Vries R.P."/>
            <person name="Baker S.E."/>
            <person name="Andersen M.R."/>
        </authorList>
    </citation>
    <scope>NUCLEOTIDE SEQUENCE [LARGE SCALE GENOMIC DNA]</scope>
    <source>
        <strain evidence="1 2">CBS 123904</strain>
    </source>
</reference>
<evidence type="ECO:0000313" key="2">
    <source>
        <dbReference type="Proteomes" id="UP001610446"/>
    </source>
</evidence>
<evidence type="ECO:0000313" key="1">
    <source>
        <dbReference type="EMBL" id="KAL2826934.1"/>
    </source>
</evidence>
<sequence length="479" mass="55367">MNTSQEAFILRLPDELLNRIIGEACSTLHENPWKHKWQLFHGHADAVKLQAALCLVCRRFYPIAMPYLYADLSAECYMYQSMDPDWQARAERVPKLLHRSMKQNPALWPLCRRLDVWYNEDYRGASEARQATANPFAFLAADYLTWFTGLRALLFHGAVKGRPWELIRLALENCASLAELDLSVSGSGDYSLDLAKVVDLLSEVPCPQLRVLGVNGISKEGGRFMSLKLREKAGTATFTSLRTRSFLQVPSVLEDLVRWPKALEQIKIKHTFSECYAYPSLYREWSLATLHPILAIHKSTLRRISIRCINRAGLAGFDLREFPNLEDLKLSALTTCRNREHRYTPEYQYIPNLLAPRLRIFRWDLTLEDQQCSEQLEDFAQREEDFLRAFASAAVQAASPSSLREIRVKFTPDAYVWDADALYPWDRMDAVDREFRDRGIRVKYNAPTATQEEFSVMCERKRRDDEERALKKKEQAEAA</sequence>
<dbReference type="Proteomes" id="UP001610446">
    <property type="component" value="Unassembled WGS sequence"/>
</dbReference>
<accession>A0ABR4II75</accession>